<organism evidence="1 2">
    <name type="scientific">Araneus ventricosus</name>
    <name type="common">Orbweaver spider</name>
    <name type="synonym">Epeira ventricosa</name>
    <dbReference type="NCBI Taxonomy" id="182803"/>
    <lineage>
        <taxon>Eukaryota</taxon>
        <taxon>Metazoa</taxon>
        <taxon>Ecdysozoa</taxon>
        <taxon>Arthropoda</taxon>
        <taxon>Chelicerata</taxon>
        <taxon>Arachnida</taxon>
        <taxon>Araneae</taxon>
        <taxon>Araneomorphae</taxon>
        <taxon>Entelegynae</taxon>
        <taxon>Araneoidea</taxon>
        <taxon>Araneidae</taxon>
        <taxon>Araneus</taxon>
    </lineage>
</organism>
<dbReference type="Proteomes" id="UP000499080">
    <property type="component" value="Unassembled WGS sequence"/>
</dbReference>
<evidence type="ECO:0000313" key="2">
    <source>
        <dbReference type="Proteomes" id="UP000499080"/>
    </source>
</evidence>
<name>A0A4Y2R5G4_ARAVE</name>
<keyword evidence="2" id="KW-1185">Reference proteome</keyword>
<sequence length="77" mass="8882">NNIFAILPQTTAVVSGLYTCCFPVLRMKGNGNKYAQENSEEETFFCHDYQRYQDDSGKYCAGLKAQRRVWSGRHLRV</sequence>
<dbReference type="EMBL" id="BGPR01015880">
    <property type="protein sequence ID" value="GBN70957.1"/>
    <property type="molecule type" value="Genomic_DNA"/>
</dbReference>
<evidence type="ECO:0000313" key="1">
    <source>
        <dbReference type="EMBL" id="GBN70957.1"/>
    </source>
</evidence>
<reference evidence="1 2" key="1">
    <citation type="journal article" date="2019" name="Sci. Rep.">
        <title>Orb-weaving spider Araneus ventricosus genome elucidates the spidroin gene catalogue.</title>
        <authorList>
            <person name="Kono N."/>
            <person name="Nakamura H."/>
            <person name="Ohtoshi R."/>
            <person name="Moran D.A.P."/>
            <person name="Shinohara A."/>
            <person name="Yoshida Y."/>
            <person name="Fujiwara M."/>
            <person name="Mori M."/>
            <person name="Tomita M."/>
            <person name="Arakawa K."/>
        </authorList>
    </citation>
    <scope>NUCLEOTIDE SEQUENCE [LARGE SCALE GENOMIC DNA]</scope>
</reference>
<dbReference type="AlphaFoldDB" id="A0A4Y2R5G4"/>
<gene>
    <name evidence="1" type="primary">Unc-89_12</name>
    <name evidence="1" type="ORF">AVEN_112504-2_1</name>
</gene>
<protein>
    <submittedName>
        <fullName evidence="1">Obscurin</fullName>
    </submittedName>
</protein>
<feature type="non-terminal residue" evidence="1">
    <location>
        <position position="1"/>
    </location>
</feature>
<accession>A0A4Y2R5G4</accession>
<comment type="caution">
    <text evidence="1">The sequence shown here is derived from an EMBL/GenBank/DDBJ whole genome shotgun (WGS) entry which is preliminary data.</text>
</comment>
<proteinExistence type="predicted"/>